<evidence type="ECO:0000313" key="1">
    <source>
        <dbReference type="EMBL" id="BAD48734.1"/>
    </source>
</evidence>
<dbReference type="OrthoDB" id="1036309at2"/>
<dbReference type="KEGG" id="bfr:BF1986"/>
<dbReference type="STRING" id="295405.BF1986"/>
<dbReference type="Proteomes" id="UP000002197">
    <property type="component" value="Chromosome"/>
</dbReference>
<dbReference type="HOGENOM" id="CLU_048266_3_2_10"/>
<dbReference type="EMBL" id="AP006841">
    <property type="protein sequence ID" value="BAD48734.1"/>
    <property type="molecule type" value="Genomic_DNA"/>
</dbReference>
<dbReference type="AlphaFoldDB" id="Q64UU5"/>
<sequence length="103" mass="11446">MKTEQKRIITISGNGKVSVPVNVQMRDFEIAELLGVMIPAVKSNIQAIIKSKVVMADTTNGATLVGNNILPDCFGLDMVMALAFRIHSWQAEIFRQWILKESN</sequence>
<dbReference type="PATRIC" id="fig|295405.11.peg.1930"/>
<name>Q64UU5_BACFR</name>
<accession>Q64UU5</accession>
<gene>
    <name evidence="1" type="ordered locus">BF1986</name>
</gene>
<organism evidence="1 2">
    <name type="scientific">Bacteroides fragilis (strain YCH46)</name>
    <dbReference type="NCBI Taxonomy" id="295405"/>
    <lineage>
        <taxon>Bacteria</taxon>
        <taxon>Pseudomonadati</taxon>
        <taxon>Bacteroidota</taxon>
        <taxon>Bacteroidia</taxon>
        <taxon>Bacteroidales</taxon>
        <taxon>Bacteroidaceae</taxon>
        <taxon>Bacteroides</taxon>
    </lineage>
</organism>
<dbReference type="RefSeq" id="WP_011202681.1">
    <property type="nucleotide sequence ID" value="NC_006347.1"/>
</dbReference>
<evidence type="ECO:0000313" key="2">
    <source>
        <dbReference type="Proteomes" id="UP000002197"/>
    </source>
</evidence>
<protein>
    <submittedName>
        <fullName evidence="1">Uncharacterized protein</fullName>
    </submittedName>
</protein>
<reference evidence="1 2" key="1">
    <citation type="journal article" date="2004" name="Proc. Natl. Acad. Sci. U.S.A.">
        <title>Genomic analysis of Bacteroides fragilis reveals extensive DNA inversions regulating cell surface adaptation.</title>
        <authorList>
            <person name="Kuwahara T."/>
            <person name="Yamashita A."/>
            <person name="Hirakawa H."/>
            <person name="Nakayama H."/>
            <person name="Toh H."/>
            <person name="Okada N."/>
            <person name="Kuhara S."/>
            <person name="Hattori M."/>
            <person name="Hayashi T."/>
            <person name="Ohnishi Y."/>
        </authorList>
    </citation>
    <scope>NUCLEOTIDE SEQUENCE [LARGE SCALE GENOMIC DNA]</scope>
    <source>
        <strain evidence="1 2">YCH46</strain>
    </source>
</reference>
<proteinExistence type="predicted"/>